<sequence length="97" mass="10330">MDKVPKSAGKRPQPKGGSRKGIPNKTTQTAKEAIALAAAQLGGAARLVAWAQEDPLNERAFWTTVYPKLLPLQLTGAGEDGEHLVRNIGVTFIKPNA</sequence>
<keyword evidence="3" id="KW-1185">Reference proteome</keyword>
<dbReference type="EMBL" id="RXLQ01000003">
    <property type="protein sequence ID" value="RSZ60031.1"/>
    <property type="molecule type" value="Genomic_DNA"/>
</dbReference>
<evidence type="ECO:0000313" key="2">
    <source>
        <dbReference type="EMBL" id="RSZ60031.1"/>
    </source>
</evidence>
<protein>
    <submittedName>
        <fullName evidence="2">Uncharacterized protein</fullName>
    </submittedName>
</protein>
<dbReference type="AlphaFoldDB" id="A0A430HR80"/>
<proteinExistence type="predicted"/>
<feature type="region of interest" description="Disordered" evidence="1">
    <location>
        <begin position="1"/>
        <end position="29"/>
    </location>
</feature>
<dbReference type="OrthoDB" id="9157638at2"/>
<name>A0A430HR80_9BURK</name>
<evidence type="ECO:0000256" key="1">
    <source>
        <dbReference type="SAM" id="MobiDB-lite"/>
    </source>
</evidence>
<dbReference type="Proteomes" id="UP000278085">
    <property type="component" value="Unassembled WGS sequence"/>
</dbReference>
<accession>A0A430HR80</accession>
<comment type="caution">
    <text evidence="2">The sequence shown here is derived from an EMBL/GenBank/DDBJ whole genome shotgun (WGS) entry which is preliminary data.</text>
</comment>
<dbReference type="RefSeq" id="WP_126073392.1">
    <property type="nucleotide sequence ID" value="NZ_CP051166.1"/>
</dbReference>
<organism evidence="2 3">
    <name type="scientific">Massilia atriviolacea</name>
    <dbReference type="NCBI Taxonomy" id="2495579"/>
    <lineage>
        <taxon>Bacteria</taxon>
        <taxon>Pseudomonadati</taxon>
        <taxon>Pseudomonadota</taxon>
        <taxon>Betaproteobacteria</taxon>
        <taxon>Burkholderiales</taxon>
        <taxon>Oxalobacteraceae</taxon>
        <taxon>Telluria group</taxon>
        <taxon>Massilia</taxon>
    </lineage>
</organism>
<gene>
    <name evidence="2" type="ORF">EJB06_07580</name>
</gene>
<reference evidence="2 3" key="1">
    <citation type="submission" date="2018-12" db="EMBL/GenBank/DDBJ databases">
        <authorList>
            <person name="Yang E."/>
        </authorList>
    </citation>
    <scope>NUCLEOTIDE SEQUENCE [LARGE SCALE GENOMIC DNA]</scope>
    <source>
        <strain evidence="2 3">SOD</strain>
    </source>
</reference>
<evidence type="ECO:0000313" key="3">
    <source>
        <dbReference type="Proteomes" id="UP000278085"/>
    </source>
</evidence>